<proteinExistence type="predicted"/>
<dbReference type="NCBIfam" id="TIGR01167">
    <property type="entry name" value="LPXTG_anchor"/>
    <property type="match status" value="1"/>
</dbReference>
<comment type="caution">
    <text evidence="4">The sequence shown here is derived from an EMBL/GenBank/DDBJ whole genome shotgun (WGS) entry which is preliminary data.</text>
</comment>
<dbReference type="RefSeq" id="WP_075105172.1">
    <property type="nucleotide sequence ID" value="NZ_MSJM01000006.1"/>
</dbReference>
<keyword evidence="3" id="KW-0732">Signal</keyword>
<evidence type="ECO:0000256" key="1">
    <source>
        <dbReference type="SAM" id="MobiDB-lite"/>
    </source>
</evidence>
<organism evidence="4 5">
    <name type="scientific">Streptococcus cuniculi</name>
    <dbReference type="NCBI Taxonomy" id="1432788"/>
    <lineage>
        <taxon>Bacteria</taxon>
        <taxon>Bacillati</taxon>
        <taxon>Bacillota</taxon>
        <taxon>Bacilli</taxon>
        <taxon>Lactobacillales</taxon>
        <taxon>Streptococcaceae</taxon>
        <taxon>Streptococcus</taxon>
    </lineage>
</organism>
<name>A0A1Q8E6U0_9STRE</name>
<feature type="compositionally biased region" description="Polar residues" evidence="1">
    <location>
        <begin position="294"/>
        <end position="311"/>
    </location>
</feature>
<keyword evidence="2" id="KW-0812">Transmembrane</keyword>
<evidence type="ECO:0000256" key="3">
    <source>
        <dbReference type="SAM" id="SignalP"/>
    </source>
</evidence>
<accession>A0A1Q8E6U0</accession>
<sequence>MKRYVTLLACLGIFSIGVTQTVFAEAGAPTTRSMQMADFHISSGGYTNLTEQELSEIIQAQLVKDYHVFYGEFLKEIAEGFGAEAQKAKEDYELVKENPSISESDKLQKRFVQQLAQGASTGAWQVTADFPLLTKDTLQEAQAILDRYGVTDTDDNMDETLSPDQEKFILTKIKEFLVEKKERNDKYMKAKKVRDAEQMAEYEAILKDPNKSEQDILTASQRYGYSIGTGFVPDITPLLEEVEKRLAALEGHNTSTPSTGVTTSTNSTVQSSNTMPSSTSTGTSNSTSTATSVLPDQSTSSTSFSAPNQTAEGKPVATRILPRTGEKATTLAIYGMVTLTLSSLLVVIAKNRKSKKVEC</sequence>
<keyword evidence="5" id="KW-1185">Reference proteome</keyword>
<feature type="signal peptide" evidence="3">
    <location>
        <begin position="1"/>
        <end position="24"/>
    </location>
</feature>
<feature type="compositionally biased region" description="Low complexity" evidence="1">
    <location>
        <begin position="253"/>
        <end position="292"/>
    </location>
</feature>
<protein>
    <recommendedName>
        <fullName evidence="6">LPXTG cell wall anchor domain-containing protein</fullName>
    </recommendedName>
</protein>
<feature type="region of interest" description="Disordered" evidence="1">
    <location>
        <begin position="251"/>
        <end position="321"/>
    </location>
</feature>
<dbReference type="AlphaFoldDB" id="A0A1Q8E6U0"/>
<evidence type="ECO:0008006" key="6">
    <source>
        <dbReference type="Google" id="ProtNLM"/>
    </source>
</evidence>
<feature type="transmembrane region" description="Helical" evidence="2">
    <location>
        <begin position="331"/>
        <end position="349"/>
    </location>
</feature>
<evidence type="ECO:0000313" key="5">
    <source>
        <dbReference type="Proteomes" id="UP000186890"/>
    </source>
</evidence>
<feature type="chain" id="PRO_5013316896" description="LPXTG cell wall anchor domain-containing protein" evidence="3">
    <location>
        <begin position="25"/>
        <end position="359"/>
    </location>
</feature>
<keyword evidence="2" id="KW-0472">Membrane</keyword>
<dbReference type="EMBL" id="MSJM01000006">
    <property type="protein sequence ID" value="OLF47496.1"/>
    <property type="molecule type" value="Genomic_DNA"/>
</dbReference>
<reference evidence="5" key="1">
    <citation type="submission" date="2016-12" db="EMBL/GenBank/DDBJ databases">
        <authorList>
            <person name="Gulvik C.A."/>
        </authorList>
    </citation>
    <scope>NUCLEOTIDE SEQUENCE [LARGE SCALE GENOMIC DNA]</scope>
    <source>
        <strain evidence="5">NED12-00049-6B</strain>
    </source>
</reference>
<keyword evidence="2" id="KW-1133">Transmembrane helix</keyword>
<evidence type="ECO:0000313" key="4">
    <source>
        <dbReference type="EMBL" id="OLF47496.1"/>
    </source>
</evidence>
<dbReference type="Proteomes" id="UP000186890">
    <property type="component" value="Unassembled WGS sequence"/>
</dbReference>
<gene>
    <name evidence="4" type="ORF">BU202_07495</name>
</gene>
<evidence type="ECO:0000256" key="2">
    <source>
        <dbReference type="SAM" id="Phobius"/>
    </source>
</evidence>